<evidence type="ECO:0000256" key="5">
    <source>
        <dbReference type="ARBA" id="ARBA00023065"/>
    </source>
</evidence>
<dbReference type="WBParaSite" id="maker-uti_cns_0002119-snap-gene-0.6-mRNA-1">
    <property type="protein sequence ID" value="maker-uti_cns_0002119-snap-gene-0.6-mRNA-1"/>
    <property type="gene ID" value="maker-uti_cns_0002119-snap-gene-0.6"/>
</dbReference>
<comment type="subcellular location">
    <subcellularLocation>
        <location evidence="1">Membrane</location>
        <topology evidence="1">Multi-pass membrane protein</topology>
    </subcellularLocation>
</comment>
<dbReference type="SUPFAM" id="SSF81324">
    <property type="entry name" value="Voltage-gated potassium channels"/>
    <property type="match status" value="1"/>
</dbReference>
<dbReference type="InterPro" id="IPR003280">
    <property type="entry name" value="2pore_dom_K_chnl"/>
</dbReference>
<sequence length="137" mass="14913">ETEWSIVEGTYFSFITLSTIGFGDYVPGRNGPFDNISVVIELLIGAVYCVFGLAMLSMCMNLIQDELTAKLMWLSLKLGISQPEDFYSDDSDSSDSDSGSDEDAAGRHGGGNRTRSNRTRRSSVSLTPGGRKIIVND</sequence>
<accession>A0A1I8GL31</accession>
<evidence type="ECO:0000259" key="10">
    <source>
        <dbReference type="Pfam" id="PF07885"/>
    </source>
</evidence>
<dbReference type="PANTHER" id="PTHR11003:SF334">
    <property type="entry name" value="FI03418P"/>
    <property type="match status" value="1"/>
</dbReference>
<dbReference type="InterPro" id="IPR013099">
    <property type="entry name" value="K_chnl_dom"/>
</dbReference>
<evidence type="ECO:0000256" key="2">
    <source>
        <dbReference type="ARBA" id="ARBA00022448"/>
    </source>
</evidence>
<evidence type="ECO:0000313" key="12">
    <source>
        <dbReference type="WBParaSite" id="maker-uti_cns_0002119-snap-gene-0.6-mRNA-1"/>
    </source>
</evidence>
<keyword evidence="2" id="KW-0813">Transport</keyword>
<feature type="transmembrane region" description="Helical" evidence="9">
    <location>
        <begin position="42"/>
        <end position="63"/>
    </location>
</feature>
<keyword evidence="7" id="KW-0407">Ion channel</keyword>
<keyword evidence="4 9" id="KW-1133">Transmembrane helix</keyword>
<feature type="compositionally biased region" description="Acidic residues" evidence="8">
    <location>
        <begin position="86"/>
        <end position="103"/>
    </location>
</feature>
<dbReference type="WBParaSite" id="maker-uti_cns_0002334-snap-gene-0.5-mRNA-1">
    <property type="protein sequence ID" value="maker-uti_cns_0002334-snap-gene-0.5-mRNA-1"/>
    <property type="gene ID" value="maker-uti_cns_0002334-snap-gene-0.5"/>
</dbReference>
<dbReference type="GO" id="GO:0005886">
    <property type="term" value="C:plasma membrane"/>
    <property type="evidence" value="ECO:0007669"/>
    <property type="project" value="TreeGrafter"/>
</dbReference>
<evidence type="ECO:0000256" key="1">
    <source>
        <dbReference type="ARBA" id="ARBA00004141"/>
    </source>
</evidence>
<keyword evidence="6 9" id="KW-0472">Membrane</keyword>
<proteinExistence type="predicted"/>
<evidence type="ECO:0000256" key="3">
    <source>
        <dbReference type="ARBA" id="ARBA00022692"/>
    </source>
</evidence>
<evidence type="ECO:0000313" key="13">
    <source>
        <dbReference type="WBParaSite" id="maker-uti_cns_0002137-snap-gene-0.4-mRNA-1"/>
    </source>
</evidence>
<reference evidence="12 13" key="1">
    <citation type="submission" date="2016-11" db="UniProtKB">
        <authorList>
            <consortium name="WormBaseParasite"/>
        </authorList>
    </citation>
    <scope>IDENTIFICATION</scope>
</reference>
<dbReference type="WBParaSite" id="maker-uti_cns_0002137-snap-gene-0.4-mRNA-1">
    <property type="protein sequence ID" value="maker-uti_cns_0002137-snap-gene-0.4-mRNA-1"/>
    <property type="gene ID" value="maker-uti_cns_0002137-snap-gene-0.4"/>
</dbReference>
<feature type="region of interest" description="Disordered" evidence="8">
    <location>
        <begin position="83"/>
        <end position="137"/>
    </location>
</feature>
<dbReference type="AlphaFoldDB" id="A0A1I8GL31"/>
<evidence type="ECO:0000313" key="11">
    <source>
        <dbReference type="Proteomes" id="UP000095280"/>
    </source>
</evidence>
<evidence type="ECO:0000256" key="6">
    <source>
        <dbReference type="ARBA" id="ARBA00023136"/>
    </source>
</evidence>
<dbReference type="Proteomes" id="UP000095280">
    <property type="component" value="Unplaced"/>
</dbReference>
<keyword evidence="5" id="KW-0406">Ion transport</keyword>
<evidence type="ECO:0000313" key="14">
    <source>
        <dbReference type="WBParaSite" id="maker-uti_cns_0002368-snap-gene-0.6-mRNA-1"/>
    </source>
</evidence>
<dbReference type="WBParaSite" id="maker-uti_cns_0002368-snap-gene-0.6-mRNA-1">
    <property type="protein sequence ID" value="maker-uti_cns_0002368-snap-gene-0.6-mRNA-1"/>
    <property type="gene ID" value="maker-uti_cns_0002368-snap-gene-0.6"/>
</dbReference>
<dbReference type="GO" id="GO:0015271">
    <property type="term" value="F:outward rectifier potassium channel activity"/>
    <property type="evidence" value="ECO:0007669"/>
    <property type="project" value="TreeGrafter"/>
</dbReference>
<keyword evidence="3 9" id="KW-0812">Transmembrane</keyword>
<dbReference type="GO" id="GO:0030322">
    <property type="term" value="P:stabilization of membrane potential"/>
    <property type="evidence" value="ECO:0007669"/>
    <property type="project" value="TreeGrafter"/>
</dbReference>
<evidence type="ECO:0000256" key="8">
    <source>
        <dbReference type="SAM" id="MobiDB-lite"/>
    </source>
</evidence>
<evidence type="ECO:0000256" key="7">
    <source>
        <dbReference type="ARBA" id="ARBA00023303"/>
    </source>
</evidence>
<organism evidence="11 14">
    <name type="scientific">Macrostomum lignano</name>
    <dbReference type="NCBI Taxonomy" id="282301"/>
    <lineage>
        <taxon>Eukaryota</taxon>
        <taxon>Metazoa</taxon>
        <taxon>Spiralia</taxon>
        <taxon>Lophotrochozoa</taxon>
        <taxon>Platyhelminthes</taxon>
        <taxon>Rhabditophora</taxon>
        <taxon>Macrostomorpha</taxon>
        <taxon>Macrostomida</taxon>
        <taxon>Macrostomidae</taxon>
        <taxon>Macrostomum</taxon>
    </lineage>
</organism>
<protein>
    <submittedName>
        <fullName evidence="12 13">Ion_trans_2 domain-containing protein</fullName>
    </submittedName>
</protein>
<name>A0A1I8GL31_9PLAT</name>
<evidence type="ECO:0000256" key="9">
    <source>
        <dbReference type="SAM" id="Phobius"/>
    </source>
</evidence>
<feature type="domain" description="Potassium channel" evidence="10">
    <location>
        <begin position="3"/>
        <end position="67"/>
    </location>
</feature>
<dbReference type="PANTHER" id="PTHR11003">
    <property type="entry name" value="POTASSIUM CHANNEL, SUBFAMILY K"/>
    <property type="match status" value="1"/>
</dbReference>
<dbReference type="Gene3D" id="1.10.287.70">
    <property type="match status" value="1"/>
</dbReference>
<evidence type="ECO:0000256" key="4">
    <source>
        <dbReference type="ARBA" id="ARBA00022989"/>
    </source>
</evidence>
<dbReference type="Pfam" id="PF07885">
    <property type="entry name" value="Ion_trans_2"/>
    <property type="match status" value="1"/>
</dbReference>
<keyword evidence="11" id="KW-1185">Reference proteome</keyword>
<dbReference type="GO" id="GO:0022841">
    <property type="term" value="F:potassium ion leak channel activity"/>
    <property type="evidence" value="ECO:0007669"/>
    <property type="project" value="TreeGrafter"/>
</dbReference>
<dbReference type="WBParaSite" id="maker-uti_cns_0003496-snap-gene-0.2-mRNA-1">
    <property type="protein sequence ID" value="maker-uti_cns_0003496-snap-gene-0.2-mRNA-1"/>
    <property type="gene ID" value="maker-uti_cns_0003496-snap-gene-0.2"/>
</dbReference>